<dbReference type="AlphaFoldDB" id="A0A0F9B6C6"/>
<accession>A0A0F9B6C6</accession>
<evidence type="ECO:0008006" key="2">
    <source>
        <dbReference type="Google" id="ProtNLM"/>
    </source>
</evidence>
<comment type="caution">
    <text evidence="1">The sequence shown here is derived from an EMBL/GenBank/DDBJ whole genome shotgun (WGS) entry which is preliminary data.</text>
</comment>
<organism evidence="1">
    <name type="scientific">marine sediment metagenome</name>
    <dbReference type="NCBI Taxonomy" id="412755"/>
    <lineage>
        <taxon>unclassified sequences</taxon>
        <taxon>metagenomes</taxon>
        <taxon>ecological metagenomes</taxon>
    </lineage>
</organism>
<dbReference type="SUPFAM" id="SSF46689">
    <property type="entry name" value="Homeodomain-like"/>
    <property type="match status" value="1"/>
</dbReference>
<gene>
    <name evidence="1" type="ORF">LCGC14_2566910</name>
</gene>
<evidence type="ECO:0000313" key="1">
    <source>
        <dbReference type="EMBL" id="KKL09332.1"/>
    </source>
</evidence>
<dbReference type="Pfam" id="PF13565">
    <property type="entry name" value="HTH_32"/>
    <property type="match status" value="1"/>
</dbReference>
<proteinExistence type="predicted"/>
<reference evidence="1" key="1">
    <citation type="journal article" date="2015" name="Nature">
        <title>Complex archaea that bridge the gap between prokaryotes and eukaryotes.</title>
        <authorList>
            <person name="Spang A."/>
            <person name="Saw J.H."/>
            <person name="Jorgensen S.L."/>
            <person name="Zaremba-Niedzwiedzka K."/>
            <person name="Martijn J."/>
            <person name="Lind A.E."/>
            <person name="van Eijk R."/>
            <person name="Schleper C."/>
            <person name="Guy L."/>
            <person name="Ettema T.J."/>
        </authorList>
    </citation>
    <scope>NUCLEOTIDE SEQUENCE</scope>
</reference>
<sequence>MRDTHRMSKQHVQLSETDREALESLVSKGKSSARVYKRALGLLELDRGKTLTAVAETVGVSIQTISNWRNRYRTMGLHCLEDAPRSGRPVEISGEQRAQITALACSETPDGHARWDLRLLADKTVELGYCEHISHTHVRNILKKTNSSPT</sequence>
<dbReference type="InterPro" id="IPR009057">
    <property type="entry name" value="Homeodomain-like_sf"/>
</dbReference>
<name>A0A0F9B6C6_9ZZZZ</name>
<dbReference type="EMBL" id="LAZR01042526">
    <property type="protein sequence ID" value="KKL09332.1"/>
    <property type="molecule type" value="Genomic_DNA"/>
</dbReference>
<protein>
    <recommendedName>
        <fullName evidence="2">Transposase</fullName>
    </recommendedName>
</protein>